<sequence length="276" mass="30534">MDPKFALRFVLVLLLTSPLFITSTMQAEAVQPYEETKKHEPLGMINIGLVSAVLADKGYHAMSLTLDMVLDAINPNATLTLFCPQDKAFFDSKYPQPPLTLLKYHAVPFKMDKDSMEASFHRGSKVDTLLLGHPLVVTSLPAGTHGYASLNLVKVTEWDLYNNGRLIVHGVEDLFDPAFQTLRYPQYDVVAKDVSSGGVSWLKEETLGKFLAVGLETALILCLVLMLFGVCCGHAKIDDVHYHPGNSPVGDFSVSLDMSSLYKLWDTCVKKLIVKK</sequence>
<keyword evidence="2" id="KW-1133">Transmembrane helix</keyword>
<proteinExistence type="inferred from homology"/>
<organism evidence="5 6">
    <name type="scientific">Pyrus ussuriensis x Pyrus communis</name>
    <dbReference type="NCBI Taxonomy" id="2448454"/>
    <lineage>
        <taxon>Eukaryota</taxon>
        <taxon>Viridiplantae</taxon>
        <taxon>Streptophyta</taxon>
        <taxon>Embryophyta</taxon>
        <taxon>Tracheophyta</taxon>
        <taxon>Spermatophyta</taxon>
        <taxon>Magnoliopsida</taxon>
        <taxon>eudicotyledons</taxon>
        <taxon>Gunneridae</taxon>
        <taxon>Pentapetalae</taxon>
        <taxon>rosids</taxon>
        <taxon>fabids</taxon>
        <taxon>Rosales</taxon>
        <taxon>Rosaceae</taxon>
        <taxon>Amygdaloideae</taxon>
        <taxon>Maleae</taxon>
        <taxon>Pyrus</taxon>
    </lineage>
</organism>
<feature type="signal peptide" evidence="3">
    <location>
        <begin position="1"/>
        <end position="29"/>
    </location>
</feature>
<keyword evidence="2" id="KW-0812">Transmembrane</keyword>
<dbReference type="PANTHER" id="PTHR33985">
    <property type="entry name" value="OS02G0491300 PROTEIN-RELATED"/>
    <property type="match status" value="1"/>
</dbReference>
<evidence type="ECO:0000256" key="2">
    <source>
        <dbReference type="SAM" id="Phobius"/>
    </source>
</evidence>
<dbReference type="PANTHER" id="PTHR33985:SF29">
    <property type="entry name" value="FAS1 DOMAIN-CONTAINING PROTEIN"/>
    <property type="match status" value="1"/>
</dbReference>
<dbReference type="Pfam" id="PF02469">
    <property type="entry name" value="Fasciclin"/>
    <property type="match status" value="1"/>
</dbReference>
<dbReference type="OrthoDB" id="1893649at2759"/>
<reference evidence="5 6" key="1">
    <citation type="submission" date="2019-09" db="EMBL/GenBank/DDBJ databases">
        <authorList>
            <person name="Ou C."/>
        </authorList>
    </citation>
    <scope>NUCLEOTIDE SEQUENCE [LARGE SCALE GENOMIC DNA]</scope>
    <source>
        <strain evidence="5">S2</strain>
        <tissue evidence="5">Leaf</tissue>
    </source>
</reference>
<keyword evidence="2" id="KW-0472">Membrane</keyword>
<keyword evidence="3" id="KW-0732">Signal</keyword>
<dbReference type="PROSITE" id="PS50213">
    <property type="entry name" value="FAS1"/>
    <property type="match status" value="1"/>
</dbReference>
<dbReference type="SMART" id="SM00554">
    <property type="entry name" value="FAS1"/>
    <property type="match status" value="1"/>
</dbReference>
<reference evidence="5 6" key="3">
    <citation type="submission" date="2019-11" db="EMBL/GenBank/DDBJ databases">
        <title>A de novo genome assembly of a pear dwarfing rootstock.</title>
        <authorList>
            <person name="Wang F."/>
            <person name="Wang J."/>
            <person name="Li S."/>
            <person name="Zhang Y."/>
            <person name="Fang M."/>
            <person name="Ma L."/>
            <person name="Zhao Y."/>
            <person name="Jiang S."/>
        </authorList>
    </citation>
    <scope>NUCLEOTIDE SEQUENCE [LARGE SCALE GENOMIC DNA]</scope>
    <source>
        <strain evidence="5">S2</strain>
        <tissue evidence="5">Leaf</tissue>
    </source>
</reference>
<feature type="transmembrane region" description="Helical" evidence="2">
    <location>
        <begin position="210"/>
        <end position="232"/>
    </location>
</feature>
<evidence type="ECO:0000259" key="4">
    <source>
        <dbReference type="PROSITE" id="PS50213"/>
    </source>
</evidence>
<evidence type="ECO:0000256" key="3">
    <source>
        <dbReference type="SAM" id="SignalP"/>
    </source>
</evidence>
<feature type="chain" id="PRO_5024444278" description="FAS1 domain-containing protein" evidence="3">
    <location>
        <begin position="30"/>
        <end position="276"/>
    </location>
</feature>
<dbReference type="Gene3D" id="2.30.180.10">
    <property type="entry name" value="FAS1 domain"/>
    <property type="match status" value="1"/>
</dbReference>
<dbReference type="InterPro" id="IPR036378">
    <property type="entry name" value="FAS1_dom_sf"/>
</dbReference>
<name>A0A5N5GMK5_9ROSA</name>
<evidence type="ECO:0000313" key="5">
    <source>
        <dbReference type="EMBL" id="KAB2616785.1"/>
    </source>
</evidence>
<dbReference type="EMBL" id="SMOL01000402">
    <property type="protein sequence ID" value="KAB2616785.1"/>
    <property type="molecule type" value="Genomic_DNA"/>
</dbReference>
<dbReference type="SUPFAM" id="SSF82153">
    <property type="entry name" value="FAS1 domain"/>
    <property type="match status" value="1"/>
</dbReference>
<dbReference type="InterPro" id="IPR000782">
    <property type="entry name" value="FAS1_domain"/>
</dbReference>
<evidence type="ECO:0000313" key="6">
    <source>
        <dbReference type="Proteomes" id="UP000327157"/>
    </source>
</evidence>
<keyword evidence="6" id="KW-1185">Reference proteome</keyword>
<reference evidence="6" key="2">
    <citation type="submission" date="2019-10" db="EMBL/GenBank/DDBJ databases">
        <title>A de novo genome assembly of a pear dwarfing rootstock.</title>
        <authorList>
            <person name="Wang F."/>
            <person name="Wang J."/>
            <person name="Li S."/>
            <person name="Zhang Y."/>
            <person name="Fang M."/>
            <person name="Ma L."/>
            <person name="Zhao Y."/>
            <person name="Jiang S."/>
        </authorList>
    </citation>
    <scope>NUCLEOTIDE SEQUENCE [LARGE SCALE GENOMIC DNA]</scope>
</reference>
<dbReference type="AlphaFoldDB" id="A0A5N5GMK5"/>
<evidence type="ECO:0000256" key="1">
    <source>
        <dbReference type="ARBA" id="ARBA00007843"/>
    </source>
</evidence>
<comment type="similarity">
    <text evidence="1">Belongs to the fasciclin-like AGP family.</text>
</comment>
<gene>
    <name evidence="5" type="ORF">D8674_023373</name>
</gene>
<protein>
    <recommendedName>
        <fullName evidence="4">FAS1 domain-containing protein</fullName>
    </recommendedName>
</protein>
<feature type="domain" description="FAS1" evidence="4">
    <location>
        <begin position="46"/>
        <end position="179"/>
    </location>
</feature>
<accession>A0A5N5GMK5</accession>
<dbReference type="Proteomes" id="UP000327157">
    <property type="component" value="Chromosome 3"/>
</dbReference>
<comment type="caution">
    <text evidence="5">The sequence shown here is derived from an EMBL/GenBank/DDBJ whole genome shotgun (WGS) entry which is preliminary data.</text>
</comment>
<dbReference type="InterPro" id="IPR052806">
    <property type="entry name" value="Fasciclin-like_AGP"/>
</dbReference>